<evidence type="ECO:0000256" key="3">
    <source>
        <dbReference type="ARBA" id="ARBA00022723"/>
    </source>
</evidence>
<feature type="binding site" evidence="5">
    <location>
        <position position="236"/>
    </location>
    <ligand>
        <name>a divalent metal cation</name>
        <dbReference type="ChEBI" id="CHEBI:60240"/>
        <label>1</label>
    </ligand>
</feature>
<dbReference type="PROSITE" id="PS00680">
    <property type="entry name" value="MAP_1"/>
    <property type="match status" value="1"/>
</dbReference>
<evidence type="ECO:0000259" key="8">
    <source>
        <dbReference type="Pfam" id="PF00557"/>
    </source>
</evidence>
<dbReference type="NCBIfam" id="NF008970">
    <property type="entry name" value="PRK12318.1"/>
    <property type="match status" value="1"/>
</dbReference>
<feature type="binding site" evidence="5">
    <location>
        <position position="375"/>
    </location>
    <ligand>
        <name>a divalent metal cation</name>
        <dbReference type="ChEBI" id="CHEBI:60240"/>
        <label>1</label>
    </ligand>
</feature>
<feature type="region of interest" description="Disordered" evidence="7">
    <location>
        <begin position="37"/>
        <end position="113"/>
    </location>
</feature>
<comment type="cofactor">
    <cofactor evidence="5">
        <name>Co(2+)</name>
        <dbReference type="ChEBI" id="CHEBI:48828"/>
    </cofactor>
    <cofactor evidence="5">
        <name>Zn(2+)</name>
        <dbReference type="ChEBI" id="CHEBI:29105"/>
    </cofactor>
    <cofactor evidence="5">
        <name>Mn(2+)</name>
        <dbReference type="ChEBI" id="CHEBI:29035"/>
    </cofactor>
    <cofactor evidence="5">
        <name>Fe(2+)</name>
        <dbReference type="ChEBI" id="CHEBI:29033"/>
    </cofactor>
    <text evidence="5">Binds 2 divalent metal cations per subunit. Has a high-affinity and a low affinity metal-binding site. The true nature of the physiological cofactor is under debate. The enzyme is active with cobalt, zinc, manganese or divalent iron ions. Most likely, methionine aminopeptidases function as mononuclear Fe(2+)-metalloproteases under physiological conditions, and the catalytically relevant metal-binding site has been assigned to the histidine-containing high-affinity site.</text>
</comment>
<feature type="binding site" evidence="5">
    <location>
        <position position="247"/>
    </location>
    <ligand>
        <name>a divalent metal cation</name>
        <dbReference type="ChEBI" id="CHEBI:60240"/>
        <label>1</label>
    </ligand>
</feature>
<keyword evidence="3 5" id="KW-0479">Metal-binding</keyword>
<feature type="binding site" evidence="5">
    <location>
        <position position="247"/>
    </location>
    <ligand>
        <name>a divalent metal cation</name>
        <dbReference type="ChEBI" id="CHEBI:60240"/>
        <label>2</label>
        <note>catalytic</note>
    </ligand>
</feature>
<dbReference type="Proteomes" id="UP000530660">
    <property type="component" value="Unassembled WGS sequence"/>
</dbReference>
<dbReference type="EC" id="3.4.11.18" evidence="6"/>
<feature type="binding site" evidence="5">
    <location>
        <position position="219"/>
    </location>
    <ligand>
        <name>substrate</name>
    </ligand>
</feature>
<feature type="binding site" evidence="5">
    <location>
        <position position="375"/>
    </location>
    <ligand>
        <name>a divalent metal cation</name>
        <dbReference type="ChEBI" id="CHEBI:60240"/>
        <label>2</label>
        <note>catalytic</note>
    </ligand>
</feature>
<dbReference type="HAMAP" id="MF_01974">
    <property type="entry name" value="MetAP_1"/>
    <property type="match status" value="1"/>
</dbReference>
<name>A0A7J7IRJ9_9RHOD</name>
<evidence type="ECO:0000313" key="10">
    <source>
        <dbReference type="Proteomes" id="UP000530660"/>
    </source>
</evidence>
<dbReference type="PANTHER" id="PTHR43330:SF8">
    <property type="entry name" value="METHIONINE AMINOPEPTIDASE 1D, MITOCHONDRIAL"/>
    <property type="match status" value="1"/>
</dbReference>
<feature type="binding site" evidence="5">
    <location>
        <position position="343"/>
    </location>
    <ligand>
        <name>a divalent metal cation</name>
        <dbReference type="ChEBI" id="CHEBI:60240"/>
        <label>2</label>
        <note>catalytic</note>
    </ligand>
</feature>
<comment type="caution">
    <text evidence="9">The sequence shown here is derived from an EMBL/GenBank/DDBJ whole genome shotgun (WGS) entry which is preliminary data.</text>
</comment>
<proteinExistence type="inferred from homology"/>
<dbReference type="GO" id="GO:0006508">
    <property type="term" value="P:proteolysis"/>
    <property type="evidence" value="ECO:0007669"/>
    <property type="project" value="UniProtKB-KW"/>
</dbReference>
<comment type="similarity">
    <text evidence="5">Belongs to the peptidase M24A family. Methionine aminopeptidase type 1 subfamily.</text>
</comment>
<comment type="function">
    <text evidence="6">Cotranslationally removes the N-terminal methionine from nascent proteins. The N-terminal methionine is often cleaved when the second residue in the primary sequence is small and uncharged (Met-Ala-, Cys, Gly, Pro, Ser, Thr, or Val).</text>
</comment>
<dbReference type="NCBIfam" id="TIGR00500">
    <property type="entry name" value="met_pdase_I"/>
    <property type="match status" value="1"/>
</dbReference>
<feature type="compositionally biased region" description="Basic and acidic residues" evidence="7">
    <location>
        <begin position="55"/>
        <end position="66"/>
    </location>
</feature>
<dbReference type="PRINTS" id="PR00599">
    <property type="entry name" value="MAPEPTIDASE"/>
</dbReference>
<reference evidence="9 10" key="1">
    <citation type="journal article" date="2020" name="J. Phycol.">
        <title>Comparative genome analysis reveals Cyanidiococcus gen. nov., a new extremophilic red algal genus sister to Cyanidioschyzon (Cyanidioschyzonaceae, Rhodophyta).</title>
        <authorList>
            <person name="Liu S.-L."/>
            <person name="Chiang Y.-R."/>
            <person name="Yoon H.S."/>
            <person name="Fu H.-Y."/>
        </authorList>
    </citation>
    <scope>NUCLEOTIDE SEQUENCE [LARGE SCALE GENOMIC DNA]</scope>
    <source>
        <strain evidence="9 10">THAL066</strain>
    </source>
</reference>
<evidence type="ECO:0000256" key="1">
    <source>
        <dbReference type="ARBA" id="ARBA00022438"/>
    </source>
</evidence>
<evidence type="ECO:0000256" key="5">
    <source>
        <dbReference type="HAMAP-Rule" id="MF_03174"/>
    </source>
</evidence>
<dbReference type="GO" id="GO:0046872">
    <property type="term" value="F:metal ion binding"/>
    <property type="evidence" value="ECO:0007669"/>
    <property type="project" value="UniProtKB-UniRule"/>
</dbReference>
<keyword evidence="2 5" id="KW-0645">Protease</keyword>
<feature type="binding site" evidence="5">
    <location>
        <position position="310"/>
    </location>
    <ligand>
        <name>a divalent metal cation</name>
        <dbReference type="ChEBI" id="CHEBI:60240"/>
        <label>2</label>
        <note>catalytic</note>
    </ligand>
</feature>
<comment type="catalytic activity">
    <reaction evidence="5 6">
        <text>Release of N-terminal amino acids, preferentially methionine, from peptides and arylamides.</text>
        <dbReference type="EC" id="3.4.11.18"/>
    </reaction>
</comment>
<protein>
    <recommendedName>
        <fullName evidence="6">Methionine aminopeptidase</fullName>
        <ecNumber evidence="6">3.4.11.18</ecNumber>
    </recommendedName>
</protein>
<organism evidence="9 10">
    <name type="scientific">Cyanidiococcus yangmingshanensis</name>
    <dbReference type="NCBI Taxonomy" id="2690220"/>
    <lineage>
        <taxon>Eukaryota</taxon>
        <taxon>Rhodophyta</taxon>
        <taxon>Bangiophyceae</taxon>
        <taxon>Cyanidiales</taxon>
        <taxon>Cyanidiaceae</taxon>
        <taxon>Cyanidiococcus</taxon>
    </lineage>
</organism>
<evidence type="ECO:0000313" key="9">
    <source>
        <dbReference type="EMBL" id="KAF6005329.1"/>
    </source>
</evidence>
<evidence type="ECO:0000256" key="4">
    <source>
        <dbReference type="ARBA" id="ARBA00022801"/>
    </source>
</evidence>
<dbReference type="OrthoDB" id="3209743at2759"/>
<dbReference type="PANTHER" id="PTHR43330">
    <property type="entry name" value="METHIONINE AMINOPEPTIDASE"/>
    <property type="match status" value="1"/>
</dbReference>
<dbReference type="SUPFAM" id="SSF55920">
    <property type="entry name" value="Creatinase/aminopeptidase"/>
    <property type="match status" value="1"/>
</dbReference>
<evidence type="ECO:0000256" key="7">
    <source>
        <dbReference type="SAM" id="MobiDB-lite"/>
    </source>
</evidence>
<dbReference type="AlphaFoldDB" id="A0A7J7IRJ9"/>
<dbReference type="InterPro" id="IPR002467">
    <property type="entry name" value="Pept_M24A_MAP1"/>
</dbReference>
<dbReference type="CDD" id="cd01086">
    <property type="entry name" value="MetAP1"/>
    <property type="match status" value="1"/>
</dbReference>
<dbReference type="Gene3D" id="3.90.230.10">
    <property type="entry name" value="Creatinase/methionine aminopeptidase superfamily"/>
    <property type="match status" value="1"/>
</dbReference>
<dbReference type="GO" id="GO:0070006">
    <property type="term" value="F:metalloaminopeptidase activity"/>
    <property type="evidence" value="ECO:0007669"/>
    <property type="project" value="UniProtKB-UniRule"/>
</dbReference>
<accession>A0A7J7IRJ9</accession>
<dbReference type="InterPro" id="IPR036005">
    <property type="entry name" value="Creatinase/aminopeptidase-like"/>
</dbReference>
<evidence type="ECO:0000256" key="6">
    <source>
        <dbReference type="RuleBase" id="RU003653"/>
    </source>
</evidence>
<keyword evidence="1 5" id="KW-0031">Aminopeptidase</keyword>
<dbReference type="InterPro" id="IPR001714">
    <property type="entry name" value="Pept_M24_MAP"/>
</dbReference>
<dbReference type="Pfam" id="PF00557">
    <property type="entry name" value="Peptidase_M24"/>
    <property type="match status" value="1"/>
</dbReference>
<dbReference type="InterPro" id="IPR000994">
    <property type="entry name" value="Pept_M24"/>
</dbReference>
<evidence type="ECO:0000256" key="2">
    <source>
        <dbReference type="ARBA" id="ARBA00022670"/>
    </source>
</evidence>
<dbReference type="GO" id="GO:0004239">
    <property type="term" value="F:initiator methionyl aminopeptidase activity"/>
    <property type="evidence" value="ECO:0007669"/>
    <property type="project" value="UniProtKB-UniRule"/>
</dbReference>
<feature type="binding site" evidence="5">
    <location>
        <position position="317"/>
    </location>
    <ligand>
        <name>substrate</name>
    </ligand>
</feature>
<keyword evidence="4 5" id="KW-0378">Hydrolase</keyword>
<keyword evidence="10" id="KW-1185">Reference proteome</keyword>
<dbReference type="EMBL" id="VWRR01000001">
    <property type="protein sequence ID" value="KAF6005329.1"/>
    <property type="molecule type" value="Genomic_DNA"/>
</dbReference>
<feature type="domain" description="Peptidase M24" evidence="8">
    <location>
        <begin position="153"/>
        <end position="381"/>
    </location>
</feature>
<gene>
    <name evidence="9" type="ORF">F1559_004462</name>
</gene>
<sequence length="439" mass="49581">MGMYLQRADRKLWSRPMFAVTTALLFRTRWSRLPRKPARLSSTRPPTVSLAGGRNRSERFPSDSAKKGTSSAGKRKDGAKATRQFKSGLGFAKPSNEGQARPLLRPGTVSPRRTVPAHIQRPSYVETGHPPRSSRLFPRMPWDIEVKTPEQIERMRKAGRIAREVLDIACQAVHVGMTTDEIDAIVHEETIRRDAYPSPLNYSGFPKSCCTSINEVICHGIPDSTRLRDGDIINIDVTCYVDGVHGDCSEMVLVGNVDEAGRKLVKVTFECLEKAIRICRPGTDYSTIGAVIEEHATQHGFGVARDFFGHGIGHEFHDMPNILHFRNREPYGRMKVGHTFTIEPMLHETMNTRYRVWSDGWTAVTEDGARSAQYEHTLLIVEDGVEILTQKTPDSFPYFWEKNGSARCFSLNGARRYTLWVEKFFRDPSLLGHTIFAFS</sequence>